<evidence type="ECO:0000313" key="3">
    <source>
        <dbReference type="EMBL" id="GGJ33813.1"/>
    </source>
</evidence>
<keyword evidence="4" id="KW-1185">Reference proteome</keyword>
<keyword evidence="3" id="KW-0560">Oxidoreductase</keyword>
<reference evidence="3" key="1">
    <citation type="journal article" date="2014" name="Int. J. Syst. Evol. Microbiol.">
        <title>Complete genome sequence of Corynebacterium casei LMG S-19264T (=DSM 44701T), isolated from a smear-ripened cheese.</title>
        <authorList>
            <consortium name="US DOE Joint Genome Institute (JGI-PGF)"/>
            <person name="Walter F."/>
            <person name="Albersmeier A."/>
            <person name="Kalinowski J."/>
            <person name="Ruckert C."/>
        </authorList>
    </citation>
    <scope>NUCLEOTIDE SEQUENCE</scope>
    <source>
        <strain evidence="3">JCM 3086</strain>
    </source>
</reference>
<dbReference type="InterPro" id="IPR011251">
    <property type="entry name" value="Luciferase-like_dom"/>
</dbReference>
<dbReference type="GO" id="GO:0004497">
    <property type="term" value="F:monooxygenase activity"/>
    <property type="evidence" value="ECO:0007669"/>
    <property type="project" value="UniProtKB-KW"/>
</dbReference>
<dbReference type="InterPro" id="IPR036661">
    <property type="entry name" value="Luciferase-like_sf"/>
</dbReference>
<gene>
    <name evidence="3" type="ORF">GCM10010121_051210</name>
</gene>
<sequence length="325" mass="35035">MTISLSALDLVIAESNRTAAESLDMTRRTVRRLDELGYRRVWFAEHHGVELAASVVPAVLMAHFAALTKRIRLGSGGVLAPNHAPLAIAEQFATLATLHPDRIDMGIGRGPGTFDQSIVRALRRGGEPTTDAEYTEDVAAILKYLSGEGGVQLIAGWQPDDGGACPWLLASSPASAELAAGLGLPIALAHHIRPEQSIATAERYRERFTPSRWADRPYVMVAVETVVADTDEEAARLARPADIARLKPSALLSPEEAALHGIPEEARGTVRAFAAAQARGTVETVRRRFAEIVRQTGADELMLFAAVYDADARIRCYELAAEAVD</sequence>
<accession>A0A917KZ52</accession>
<feature type="domain" description="Luciferase-like" evidence="2">
    <location>
        <begin position="18"/>
        <end position="299"/>
    </location>
</feature>
<dbReference type="InterPro" id="IPR050766">
    <property type="entry name" value="Bact_Lucif_Oxidored"/>
</dbReference>
<proteinExistence type="predicted"/>
<organism evidence="3 4">
    <name type="scientific">Streptomyces brasiliensis</name>
    <dbReference type="NCBI Taxonomy" id="1954"/>
    <lineage>
        <taxon>Bacteria</taxon>
        <taxon>Bacillati</taxon>
        <taxon>Actinomycetota</taxon>
        <taxon>Actinomycetes</taxon>
        <taxon>Kitasatosporales</taxon>
        <taxon>Streptomycetaceae</taxon>
        <taxon>Streptomyces</taxon>
    </lineage>
</organism>
<evidence type="ECO:0000259" key="2">
    <source>
        <dbReference type="Pfam" id="PF00296"/>
    </source>
</evidence>
<comment type="similarity">
    <text evidence="1">To bacterial alkanal monooxygenase alpha and beta chains.</text>
</comment>
<reference evidence="3" key="2">
    <citation type="submission" date="2020-09" db="EMBL/GenBank/DDBJ databases">
        <authorList>
            <person name="Sun Q."/>
            <person name="Ohkuma M."/>
        </authorList>
    </citation>
    <scope>NUCLEOTIDE SEQUENCE</scope>
    <source>
        <strain evidence="3">JCM 3086</strain>
    </source>
</reference>
<dbReference type="GO" id="GO:0016705">
    <property type="term" value="F:oxidoreductase activity, acting on paired donors, with incorporation or reduction of molecular oxygen"/>
    <property type="evidence" value="ECO:0007669"/>
    <property type="project" value="InterPro"/>
</dbReference>
<dbReference type="NCBIfam" id="TIGR03558">
    <property type="entry name" value="oxido_grp_1"/>
    <property type="match status" value="1"/>
</dbReference>
<dbReference type="PANTHER" id="PTHR30137">
    <property type="entry name" value="LUCIFERASE-LIKE MONOOXYGENASE"/>
    <property type="match status" value="1"/>
</dbReference>
<dbReference type="InterPro" id="IPR019949">
    <property type="entry name" value="CmoO-like"/>
</dbReference>
<comment type="caution">
    <text evidence="3">The sequence shown here is derived from an EMBL/GenBank/DDBJ whole genome shotgun (WGS) entry which is preliminary data.</text>
</comment>
<dbReference type="AlphaFoldDB" id="A0A917KZ52"/>
<dbReference type="Proteomes" id="UP000657574">
    <property type="component" value="Unassembled WGS sequence"/>
</dbReference>
<dbReference type="GO" id="GO:0005829">
    <property type="term" value="C:cytosol"/>
    <property type="evidence" value="ECO:0007669"/>
    <property type="project" value="TreeGrafter"/>
</dbReference>
<protein>
    <submittedName>
        <fullName evidence="3">Luciferase-like monooxygenase</fullName>
    </submittedName>
</protein>
<evidence type="ECO:0000313" key="4">
    <source>
        <dbReference type="Proteomes" id="UP000657574"/>
    </source>
</evidence>
<dbReference type="RefSeq" id="WP_189313601.1">
    <property type="nucleotide sequence ID" value="NZ_BMQA01000018.1"/>
</dbReference>
<dbReference type="SUPFAM" id="SSF51679">
    <property type="entry name" value="Bacterial luciferase-like"/>
    <property type="match status" value="1"/>
</dbReference>
<keyword evidence="3" id="KW-0503">Monooxygenase</keyword>
<dbReference type="Pfam" id="PF00296">
    <property type="entry name" value="Bac_luciferase"/>
    <property type="match status" value="1"/>
</dbReference>
<dbReference type="PANTHER" id="PTHR30137:SF6">
    <property type="entry name" value="LUCIFERASE-LIKE MONOOXYGENASE"/>
    <property type="match status" value="1"/>
</dbReference>
<evidence type="ECO:0000256" key="1">
    <source>
        <dbReference type="ARBA" id="ARBA00007789"/>
    </source>
</evidence>
<name>A0A917KZ52_9ACTN</name>
<dbReference type="EMBL" id="BMQA01000018">
    <property type="protein sequence ID" value="GGJ33813.1"/>
    <property type="molecule type" value="Genomic_DNA"/>
</dbReference>
<dbReference type="Gene3D" id="3.20.20.30">
    <property type="entry name" value="Luciferase-like domain"/>
    <property type="match status" value="1"/>
</dbReference>